<dbReference type="EMBL" id="AP025529">
    <property type="protein sequence ID" value="BDE17648.1"/>
    <property type="molecule type" value="Genomic_DNA"/>
</dbReference>
<proteinExistence type="predicted"/>
<name>A0A9C7F5G2_9RHOD</name>
<dbReference type="Gene3D" id="1.10.10.1770">
    <property type="entry name" value="Gun4-like"/>
    <property type="match status" value="1"/>
</dbReference>
<dbReference type="OrthoDB" id="4835at2759"/>
<sequence length="151" mass="18151">MPISEKHINFSSVNLIQIEDLLSKQDFKAANELTYIYLLNLRKPSFNKRYWLYFTDIKILPSDKLICLDCLWNKYSDNRFGFSIQKKIWLKNSKNWNLFFQNIGWKNNNKLCRYPDEFIWNLNAPLGHLPLLNQIRGTQILKMLFEHEAFS</sequence>
<evidence type="ECO:0000313" key="3">
    <source>
        <dbReference type="Proteomes" id="UP001061958"/>
    </source>
</evidence>
<gene>
    <name evidence="2" type="primary">ycf53</name>
    <name evidence="2" type="ORF">GpartN1_CHLp142</name>
</gene>
<dbReference type="PANTHER" id="PTHR34800">
    <property type="entry name" value="TETRAPYRROLE-BINDING PROTEIN, CHLOROPLASTIC"/>
    <property type="match status" value="1"/>
</dbReference>
<keyword evidence="2" id="KW-0934">Plastid</keyword>
<dbReference type="PANTHER" id="PTHR34800:SF1">
    <property type="entry name" value="TETRAPYRROLE-BINDING PROTEIN, CHLOROPLASTIC"/>
    <property type="match status" value="1"/>
</dbReference>
<organism evidence="2 3">
    <name type="scientific">Galdieria partita</name>
    <dbReference type="NCBI Taxonomy" id="83374"/>
    <lineage>
        <taxon>Eukaryota</taxon>
        <taxon>Rhodophyta</taxon>
        <taxon>Bangiophyceae</taxon>
        <taxon>Galdieriales</taxon>
        <taxon>Galdieriaceae</taxon>
        <taxon>Galdieria</taxon>
    </lineage>
</organism>
<dbReference type="SUPFAM" id="SSF140869">
    <property type="entry name" value="GUN4-like"/>
    <property type="match status" value="1"/>
</dbReference>
<feature type="domain" description="GUN4-like" evidence="1">
    <location>
        <begin position="14"/>
        <end position="147"/>
    </location>
</feature>
<reference evidence="2" key="1">
    <citation type="journal article" date="2022" name="Proc. Natl. Acad. Sci. U.S.A.">
        <title>Life cycle and functional genomics of the unicellular red alga Galdieria for elucidating algal and plant evolution and industrial use.</title>
        <authorList>
            <person name="Hirooka S."/>
            <person name="Itabashi T."/>
            <person name="Ichinose T.M."/>
            <person name="Onuma R."/>
            <person name="Fujiwara T."/>
            <person name="Yamashita S."/>
            <person name="Jong L.W."/>
            <person name="Tomita R."/>
            <person name="Iwane A.H."/>
            <person name="Miyagishima S.Y."/>
        </authorList>
    </citation>
    <scope>NUCLEOTIDE SEQUENCE</scope>
    <source>
        <strain evidence="2">NBRC 102759</strain>
    </source>
</reference>
<keyword evidence="2" id="KW-0150">Chloroplast</keyword>
<dbReference type="Proteomes" id="UP001061958">
    <property type="component" value="Chloroplast Pltd"/>
</dbReference>
<dbReference type="AlphaFoldDB" id="A0A9C7F5G2"/>
<protein>
    <recommendedName>
        <fullName evidence="1">GUN4-like domain-containing protein</fullName>
    </recommendedName>
</protein>
<dbReference type="InterPro" id="IPR008629">
    <property type="entry name" value="GUN4-like"/>
</dbReference>
<dbReference type="Pfam" id="PF05419">
    <property type="entry name" value="GUN4"/>
    <property type="match status" value="1"/>
</dbReference>
<dbReference type="InterPro" id="IPR037215">
    <property type="entry name" value="GUN4-like_sf"/>
</dbReference>
<dbReference type="CDD" id="cd16383">
    <property type="entry name" value="GUN4"/>
    <property type="match status" value="1"/>
</dbReference>
<geneLocation type="chloroplast" evidence="2"/>
<dbReference type="GO" id="GO:0046906">
    <property type="term" value="F:tetrapyrrole binding"/>
    <property type="evidence" value="ECO:0007669"/>
    <property type="project" value="TreeGrafter"/>
</dbReference>
<keyword evidence="3" id="KW-1185">Reference proteome</keyword>
<evidence type="ECO:0000313" key="2">
    <source>
        <dbReference type="EMBL" id="BDE17648.1"/>
    </source>
</evidence>
<accession>A0A9C7F5G2</accession>
<evidence type="ECO:0000259" key="1">
    <source>
        <dbReference type="Pfam" id="PF05419"/>
    </source>
</evidence>
<dbReference type="Gene3D" id="1.25.40.620">
    <property type="match status" value="1"/>
</dbReference>